<feature type="compositionally biased region" description="Polar residues" evidence="1">
    <location>
        <begin position="36"/>
        <end position="47"/>
    </location>
</feature>
<evidence type="ECO:0000313" key="3">
    <source>
        <dbReference type="Proteomes" id="UP000094526"/>
    </source>
</evidence>
<feature type="region of interest" description="Disordered" evidence="1">
    <location>
        <begin position="1"/>
        <end position="74"/>
    </location>
</feature>
<proteinExistence type="predicted"/>
<reference evidence="3" key="1">
    <citation type="submission" date="2015-07" db="EMBL/GenBank/DDBJ databases">
        <authorList>
            <person name="Teixeira M.M."/>
            <person name="Souza R.C."/>
            <person name="Almeida L.G."/>
            <person name="Vicente V.A."/>
            <person name="de Hoog S."/>
            <person name="Bocca A.L."/>
            <person name="de Almeida S.R."/>
            <person name="Vasconcelos A.T."/>
            <person name="Felipe M.S."/>
        </authorList>
    </citation>
    <scope>NUCLEOTIDE SEQUENCE [LARGE SCALE GENOMIC DNA]</scope>
    <source>
        <strain evidence="3">KSF</strain>
    </source>
</reference>
<feature type="compositionally biased region" description="Polar residues" evidence="1">
    <location>
        <begin position="1"/>
        <end position="11"/>
    </location>
</feature>
<protein>
    <submittedName>
        <fullName evidence="2">Uncharacterized protein</fullName>
    </submittedName>
</protein>
<evidence type="ECO:0000256" key="1">
    <source>
        <dbReference type="SAM" id="MobiDB-lite"/>
    </source>
</evidence>
<accession>A0A1C1D326</accession>
<keyword evidence="3" id="KW-1185">Reference proteome</keyword>
<dbReference type="AlphaFoldDB" id="A0A1C1D326"/>
<gene>
    <name evidence="2" type="ORF">CLCR_03048</name>
</gene>
<sequence length="155" mass="16517">MSMDSKPTTALPTGASHRRSSSGISEDAAQSAHDFMSSTIRRSSSGVTDDAARAAREFMRSSTDSGPGLNDDLADKMHKFMQGPATHRESHSKHLPDVTLPGITDEVAEEALEFVDGVEKTGDPAQGKPRDGTSPFPASWLGSSRGRLRHPLGTK</sequence>
<feature type="compositionally biased region" description="Basic residues" evidence="1">
    <location>
        <begin position="146"/>
        <end position="155"/>
    </location>
</feature>
<feature type="compositionally biased region" description="Basic and acidic residues" evidence="1">
    <location>
        <begin position="50"/>
        <end position="59"/>
    </location>
</feature>
<dbReference type="OrthoDB" id="4153491at2759"/>
<dbReference type="EMBL" id="LGRB01000003">
    <property type="protein sequence ID" value="OCT55090.1"/>
    <property type="molecule type" value="Genomic_DNA"/>
</dbReference>
<evidence type="ECO:0000313" key="2">
    <source>
        <dbReference type="EMBL" id="OCT55090.1"/>
    </source>
</evidence>
<dbReference type="VEuPathDB" id="FungiDB:CLCR_03048"/>
<comment type="caution">
    <text evidence="2">The sequence shown here is derived from an EMBL/GenBank/DDBJ whole genome shotgun (WGS) entry which is preliminary data.</text>
</comment>
<feature type="region of interest" description="Disordered" evidence="1">
    <location>
        <begin position="117"/>
        <end position="155"/>
    </location>
</feature>
<dbReference type="VEuPathDB" id="FungiDB:G647_05179"/>
<name>A0A1C1D326_9EURO</name>
<organism evidence="2 3">
    <name type="scientific">Cladophialophora carrionii</name>
    <dbReference type="NCBI Taxonomy" id="86049"/>
    <lineage>
        <taxon>Eukaryota</taxon>
        <taxon>Fungi</taxon>
        <taxon>Dikarya</taxon>
        <taxon>Ascomycota</taxon>
        <taxon>Pezizomycotina</taxon>
        <taxon>Eurotiomycetes</taxon>
        <taxon>Chaetothyriomycetidae</taxon>
        <taxon>Chaetothyriales</taxon>
        <taxon>Herpotrichiellaceae</taxon>
        <taxon>Cladophialophora</taxon>
    </lineage>
</organism>
<dbReference type="Proteomes" id="UP000094526">
    <property type="component" value="Unassembled WGS sequence"/>
</dbReference>